<feature type="transmembrane region" description="Helical" evidence="2">
    <location>
        <begin position="96"/>
        <end position="116"/>
    </location>
</feature>
<gene>
    <name evidence="4" type="ORF">CBP31_08515</name>
</gene>
<keyword evidence="5" id="KW-1185">Reference proteome</keyword>
<feature type="transmembrane region" description="Helical" evidence="2">
    <location>
        <begin position="72"/>
        <end position="90"/>
    </location>
</feature>
<organism evidence="4 5">
    <name type="scientific">Oceanisphaera profunda</name>
    <dbReference type="NCBI Taxonomy" id="1416627"/>
    <lineage>
        <taxon>Bacteria</taxon>
        <taxon>Pseudomonadati</taxon>
        <taxon>Pseudomonadota</taxon>
        <taxon>Gammaproteobacteria</taxon>
        <taxon>Aeromonadales</taxon>
        <taxon>Aeromonadaceae</taxon>
        <taxon>Oceanisphaera</taxon>
    </lineage>
</organism>
<dbReference type="GO" id="GO:0003824">
    <property type="term" value="F:catalytic activity"/>
    <property type="evidence" value="ECO:0007669"/>
    <property type="project" value="UniProtKB-ARBA"/>
</dbReference>
<dbReference type="Gene3D" id="3.30.450.20">
    <property type="entry name" value="PAS domain"/>
    <property type="match status" value="2"/>
</dbReference>
<accession>A0A1Y0D633</accession>
<dbReference type="NCBIfam" id="TIGR00254">
    <property type="entry name" value="GGDEF"/>
    <property type="match status" value="1"/>
</dbReference>
<name>A0A1Y0D633_9GAMM</name>
<dbReference type="CDD" id="cd01949">
    <property type="entry name" value="GGDEF"/>
    <property type="match status" value="1"/>
</dbReference>
<evidence type="ECO:0000256" key="2">
    <source>
        <dbReference type="SAM" id="Phobius"/>
    </source>
</evidence>
<reference evidence="4 5" key="1">
    <citation type="journal article" date="2014" name="Int. J. Syst. Evol. Microbiol.">
        <title>Oceanisphaera profunda sp. nov., a marine bacterium isolated from deep-sea sediment, and emended description of the genus Oceanisphaera.</title>
        <authorList>
            <person name="Xu Z."/>
            <person name="Zhang X.Y."/>
            <person name="Su H.N."/>
            <person name="Yu Z.C."/>
            <person name="Liu C."/>
            <person name="Li H."/>
            <person name="Chen X.L."/>
            <person name="Song X.Y."/>
            <person name="Xie B.B."/>
            <person name="Qin Q.L."/>
            <person name="Zhou B.C."/>
            <person name="Shi M."/>
            <person name="Huang Y."/>
            <person name="Zhang Y.Z."/>
        </authorList>
    </citation>
    <scope>NUCLEOTIDE SEQUENCE [LARGE SCALE GENOMIC DNA]</scope>
    <source>
        <strain evidence="4 5">SM1222</strain>
    </source>
</reference>
<dbReference type="PANTHER" id="PTHR46663:SF2">
    <property type="entry name" value="GGDEF DOMAIN-CONTAINING PROTEIN"/>
    <property type="match status" value="1"/>
</dbReference>
<dbReference type="OrthoDB" id="9812260at2"/>
<dbReference type="SUPFAM" id="SSF55073">
    <property type="entry name" value="Nucleotide cyclase"/>
    <property type="match status" value="1"/>
</dbReference>
<evidence type="ECO:0000259" key="3">
    <source>
        <dbReference type="PROSITE" id="PS50887"/>
    </source>
</evidence>
<dbReference type="InterPro" id="IPR029787">
    <property type="entry name" value="Nucleotide_cyclase"/>
</dbReference>
<evidence type="ECO:0000313" key="5">
    <source>
        <dbReference type="Proteomes" id="UP000243937"/>
    </source>
</evidence>
<dbReference type="Pfam" id="PF21623">
    <property type="entry name" value="HK_sensor_dom_bact"/>
    <property type="match status" value="1"/>
</dbReference>
<dbReference type="InterPro" id="IPR029151">
    <property type="entry name" value="Sensor-like_sf"/>
</dbReference>
<dbReference type="Gene3D" id="3.30.70.270">
    <property type="match status" value="1"/>
</dbReference>
<dbReference type="SUPFAM" id="SSF103190">
    <property type="entry name" value="Sensory domain-like"/>
    <property type="match status" value="2"/>
</dbReference>
<feature type="domain" description="GGDEF" evidence="3">
    <location>
        <begin position="522"/>
        <end position="655"/>
    </location>
</feature>
<dbReference type="KEGG" id="opf:CBP31_08515"/>
<keyword evidence="2" id="KW-0812">Transmembrane</keyword>
<dbReference type="FunFam" id="3.30.70.270:FF:000001">
    <property type="entry name" value="Diguanylate cyclase domain protein"/>
    <property type="match status" value="1"/>
</dbReference>
<sequence>MLLKHRRVLLPFMASMVLAEFAIMLMMKWLGLDILGFWLVALFDATAVSLTAIILLWGLTSRAGGLSTDAQLKTGAIVFVTELLVMLLLPMDGDGWLFFLLDALLLSVISGLLIYWQVLLPLQRGKKTRATAITTSTVWGCLFTYLSLMTCAGIILLSVYQQQQQQRYEEVSAAEMSHLDTIRQELLANLHEAALDLTLLAGQAERLVSQTGLDVGEPQLAADYMTYLKVRRDYAMLRLIDSQGEERVRVERARGQEAVNIPAGQRQNKWQHDYFDKAMQLAKGEIYISELELNIEHGQIEIPYNPVIRLATPFFDEAGNKRGIVIINLMAERLLQGLSRPRQPLLGQLILLHKDAGWLYGVEEARLWGSVLDERRQYRFASSHPEVWEQMQGGSEGMTRAPEGLYVYQKLTARDHPVLGTMTVDESGLQPPQWWLISVVKRAVFEQGMVKIRNLLLTVSLFFAVLTAIGILLFSHTLKKRIEAERKLHHLAHFDFLTGLANRALFSCTLERELQHSRRSNVDSALFYMDLDNFKPINDRLGHNAGDAALKEVARRLQHCVRPYDTVARMGGDEFAILMTGPIRPEDIDTLAKRILNAFDSPVEVAGQPFQLGVSIGVTLLHQSFASHEQALAVADQAMYNAKKTGKHCFFLAPTSKMSKDTYDR</sequence>
<dbReference type="Proteomes" id="UP000243937">
    <property type="component" value="Chromosome"/>
</dbReference>
<feature type="transmembrane region" description="Helical" evidence="2">
    <location>
        <begin position="37"/>
        <end position="60"/>
    </location>
</feature>
<dbReference type="InterPro" id="IPR043128">
    <property type="entry name" value="Rev_trsase/Diguanyl_cyclase"/>
</dbReference>
<dbReference type="InterPro" id="IPR000160">
    <property type="entry name" value="GGDEF_dom"/>
</dbReference>
<dbReference type="AlphaFoldDB" id="A0A1Y0D633"/>
<keyword evidence="2" id="KW-0472">Membrane</keyword>
<dbReference type="PROSITE" id="PS50887">
    <property type="entry name" value="GGDEF"/>
    <property type="match status" value="1"/>
</dbReference>
<dbReference type="PANTHER" id="PTHR46663">
    <property type="entry name" value="DIGUANYLATE CYCLASE DGCT-RELATED"/>
    <property type="match status" value="1"/>
</dbReference>
<dbReference type="Pfam" id="PF00990">
    <property type="entry name" value="GGDEF"/>
    <property type="match status" value="1"/>
</dbReference>
<dbReference type="EMBL" id="CP021377">
    <property type="protein sequence ID" value="ART82657.1"/>
    <property type="molecule type" value="Genomic_DNA"/>
</dbReference>
<dbReference type="RefSeq" id="WP_087036338.1">
    <property type="nucleotide sequence ID" value="NZ_CP021377.1"/>
</dbReference>
<comment type="cofactor">
    <cofactor evidence="1">
        <name>Mg(2+)</name>
        <dbReference type="ChEBI" id="CHEBI:18420"/>
    </cofactor>
</comment>
<dbReference type="InterPro" id="IPR052163">
    <property type="entry name" value="DGC-Regulatory_Protein"/>
</dbReference>
<dbReference type="InterPro" id="IPR048760">
    <property type="entry name" value="VP0354-like_sensor_dom"/>
</dbReference>
<proteinExistence type="predicted"/>
<feature type="transmembrane region" description="Helical" evidence="2">
    <location>
        <begin position="455"/>
        <end position="478"/>
    </location>
</feature>
<feature type="transmembrane region" description="Helical" evidence="2">
    <location>
        <begin position="137"/>
        <end position="160"/>
    </location>
</feature>
<keyword evidence="2" id="KW-1133">Transmembrane helix</keyword>
<protein>
    <recommendedName>
        <fullName evidence="3">GGDEF domain-containing protein</fullName>
    </recommendedName>
</protein>
<dbReference type="SMART" id="SM00267">
    <property type="entry name" value="GGDEF"/>
    <property type="match status" value="1"/>
</dbReference>
<feature type="transmembrane region" description="Helical" evidence="2">
    <location>
        <begin position="12"/>
        <end position="31"/>
    </location>
</feature>
<evidence type="ECO:0000256" key="1">
    <source>
        <dbReference type="ARBA" id="ARBA00001946"/>
    </source>
</evidence>
<evidence type="ECO:0000313" key="4">
    <source>
        <dbReference type="EMBL" id="ART82657.1"/>
    </source>
</evidence>